<accession>A0ABW5B1C6</accession>
<dbReference type="EC" id="2.7.1.-" evidence="4"/>
<dbReference type="GO" id="GO:0016301">
    <property type="term" value="F:kinase activity"/>
    <property type="evidence" value="ECO:0007669"/>
    <property type="project" value="UniProtKB-KW"/>
</dbReference>
<organism evidence="4 5">
    <name type="scientific">Aquimarina celericrescens</name>
    <dbReference type="NCBI Taxonomy" id="1964542"/>
    <lineage>
        <taxon>Bacteria</taxon>
        <taxon>Pseudomonadati</taxon>
        <taxon>Bacteroidota</taxon>
        <taxon>Flavobacteriia</taxon>
        <taxon>Flavobacteriales</taxon>
        <taxon>Flavobacteriaceae</taxon>
        <taxon>Aquimarina</taxon>
    </lineage>
</organism>
<dbReference type="PANTHER" id="PTHR10584">
    <property type="entry name" value="SUGAR KINASE"/>
    <property type="match status" value="1"/>
</dbReference>
<keyword evidence="2 4" id="KW-0418">Kinase</keyword>
<dbReference type="InterPro" id="IPR011611">
    <property type="entry name" value="PfkB_dom"/>
</dbReference>
<dbReference type="EMBL" id="JBHUHY010000017">
    <property type="protein sequence ID" value="MFD2188465.1"/>
    <property type="molecule type" value="Genomic_DNA"/>
</dbReference>
<dbReference type="Pfam" id="PF00294">
    <property type="entry name" value="PfkB"/>
    <property type="match status" value="1"/>
</dbReference>
<evidence type="ECO:0000256" key="2">
    <source>
        <dbReference type="ARBA" id="ARBA00022777"/>
    </source>
</evidence>
<name>A0ABW5B1C6_9FLAO</name>
<feature type="domain" description="Carbohydrate kinase PfkB" evidence="3">
    <location>
        <begin position="39"/>
        <end position="324"/>
    </location>
</feature>
<comment type="caution">
    <text evidence="4">The sequence shown here is derived from an EMBL/GenBank/DDBJ whole genome shotgun (WGS) entry which is preliminary data.</text>
</comment>
<reference evidence="5" key="1">
    <citation type="journal article" date="2019" name="Int. J. Syst. Evol. Microbiol.">
        <title>The Global Catalogue of Microorganisms (GCM) 10K type strain sequencing project: providing services to taxonomists for standard genome sequencing and annotation.</title>
        <authorList>
            <consortium name="The Broad Institute Genomics Platform"/>
            <consortium name="The Broad Institute Genome Sequencing Center for Infectious Disease"/>
            <person name="Wu L."/>
            <person name="Ma J."/>
        </authorList>
    </citation>
    <scope>NUCLEOTIDE SEQUENCE [LARGE SCALE GENOMIC DNA]</scope>
    <source>
        <strain evidence="5">DT92</strain>
    </source>
</reference>
<dbReference type="InterPro" id="IPR029056">
    <property type="entry name" value="Ribokinase-like"/>
</dbReference>
<evidence type="ECO:0000313" key="5">
    <source>
        <dbReference type="Proteomes" id="UP001597344"/>
    </source>
</evidence>
<dbReference type="SUPFAM" id="SSF53613">
    <property type="entry name" value="Ribokinase-like"/>
    <property type="match status" value="1"/>
</dbReference>
<keyword evidence="5" id="KW-1185">Reference proteome</keyword>
<keyword evidence="1 4" id="KW-0808">Transferase</keyword>
<sequence>MIKNKGITAAGNWIIDRTKIIDDYPHQDGLCNIIEEIVSNGGAPYNVLKALSKMGFPFSLKGIGSIGSDDLGDIILKDCQQLKIDTQGIIVNTKFNTSYTDVMTSRKTGRRTFFHYRGANALLTKELILKNSLQNKIFHLGYLLLLDNLDQFSSIETQMTEAAILLRDIRERGIKTSVDLVSENSDRFIDVITPSLPFIDYLFLNEYEAFKLTGIESIVKEKLHVENVKKATSQLLDMGVNDTVFLHFENGAVAASKTNELYLQPKVKLSDHEIKGTAGAGDAFAAGVLYALHEDRNNKEALRWGVATAATSLRHPTCSESIPTLSKILDLYNTQKISSL</sequence>
<dbReference type="PANTHER" id="PTHR10584:SF166">
    <property type="entry name" value="RIBOKINASE"/>
    <property type="match status" value="1"/>
</dbReference>
<evidence type="ECO:0000256" key="1">
    <source>
        <dbReference type="ARBA" id="ARBA00022679"/>
    </source>
</evidence>
<evidence type="ECO:0000313" key="4">
    <source>
        <dbReference type="EMBL" id="MFD2188465.1"/>
    </source>
</evidence>
<proteinExistence type="predicted"/>
<evidence type="ECO:0000259" key="3">
    <source>
        <dbReference type="Pfam" id="PF00294"/>
    </source>
</evidence>
<gene>
    <name evidence="4" type="ORF">ACFSJT_16785</name>
</gene>
<dbReference type="Proteomes" id="UP001597344">
    <property type="component" value="Unassembled WGS sequence"/>
</dbReference>
<protein>
    <submittedName>
        <fullName evidence="4">Carbohydrate kinase family protein</fullName>
        <ecNumber evidence="4">2.7.1.-</ecNumber>
    </submittedName>
</protein>
<dbReference type="Gene3D" id="3.40.1190.20">
    <property type="match status" value="1"/>
</dbReference>
<dbReference type="RefSeq" id="WP_378321500.1">
    <property type="nucleotide sequence ID" value="NZ_JBHUHY010000017.1"/>
</dbReference>